<dbReference type="EMBL" id="LSBH01000003">
    <property type="protein sequence ID" value="OAQ81654.1"/>
    <property type="molecule type" value="Genomic_DNA"/>
</dbReference>
<comment type="caution">
    <text evidence="1">The sequence shown here is derived from an EMBL/GenBank/DDBJ whole genome shotgun (WGS) entry which is preliminary data.</text>
</comment>
<dbReference type="AlphaFoldDB" id="A0A179GUT9"/>
<evidence type="ECO:0000313" key="2">
    <source>
        <dbReference type="EMBL" id="OAQ91707.1"/>
    </source>
</evidence>
<sequence>MQDGEAWKMVSVGRGVLYRRIAAERANTASLRHNVCTSAAAQWRHNEQPRTRTSPMVGRKLTTHHPFKSRMSRFQVVRHGRRMRDSASPPLSFSRPDRVGPYKYRECFRRGFDTSAGQKLGYVVLPSASPGVEHSSTSRISTSHRGPATEFCYLREHPIWLISRGRLVLDQQAVCQRAISPSLGVGSGPPGESLAAHKQASLAYHLSTNPQTQQLKPTSALQRNA</sequence>
<name>A0A179GUT9_PURLI</name>
<gene>
    <name evidence="1" type="ORF">VFPBJ_04238</name>
    <name evidence="2" type="ORF">VFPFJ_03447</name>
</gene>
<protein>
    <submittedName>
        <fullName evidence="1">Uncharacterized protein</fullName>
    </submittedName>
</protein>
<evidence type="ECO:0000313" key="3">
    <source>
        <dbReference type="Proteomes" id="UP000078240"/>
    </source>
</evidence>
<proteinExistence type="predicted"/>
<accession>A0A179GUT9</accession>
<dbReference type="Proteomes" id="UP000078340">
    <property type="component" value="Unassembled WGS sequence"/>
</dbReference>
<evidence type="ECO:0000313" key="1">
    <source>
        <dbReference type="EMBL" id="OAQ81654.1"/>
    </source>
</evidence>
<dbReference type="Proteomes" id="UP000078240">
    <property type="component" value="Unassembled WGS sequence"/>
</dbReference>
<dbReference type="EMBL" id="LSBI01000003">
    <property type="protein sequence ID" value="OAQ91707.1"/>
    <property type="molecule type" value="Genomic_DNA"/>
</dbReference>
<organism evidence="1 3">
    <name type="scientific">Purpureocillium lilacinum</name>
    <name type="common">Paecilomyces lilacinus</name>
    <dbReference type="NCBI Taxonomy" id="33203"/>
    <lineage>
        <taxon>Eukaryota</taxon>
        <taxon>Fungi</taxon>
        <taxon>Dikarya</taxon>
        <taxon>Ascomycota</taxon>
        <taxon>Pezizomycotina</taxon>
        <taxon>Sordariomycetes</taxon>
        <taxon>Hypocreomycetidae</taxon>
        <taxon>Hypocreales</taxon>
        <taxon>Ophiocordycipitaceae</taxon>
        <taxon>Purpureocillium</taxon>
    </lineage>
</organism>
<reference evidence="1 3" key="1">
    <citation type="submission" date="2016-01" db="EMBL/GenBank/DDBJ databases">
        <title>Biosynthesis of antibiotic leucinostatins and their inhibition on Phytophthora in bio-control Purpureocillium lilacinum.</title>
        <authorList>
            <person name="Wang G."/>
            <person name="Liu Z."/>
            <person name="Lin R."/>
            <person name="Li E."/>
            <person name="Mao Z."/>
            <person name="Ling J."/>
            <person name="Yin W."/>
            <person name="Xie B."/>
        </authorList>
    </citation>
    <scope>NUCLEOTIDE SEQUENCE [LARGE SCALE GENOMIC DNA]</scope>
    <source>
        <strain evidence="1">PLBJ-1</strain>
        <strain evidence="2">PLFJ-1</strain>
    </source>
</reference>